<dbReference type="InterPro" id="IPR044824">
    <property type="entry name" value="MAIN-like"/>
</dbReference>
<dbReference type="PANTHER" id="PTHR46033">
    <property type="entry name" value="PROTEIN MAIN-LIKE 2"/>
    <property type="match status" value="1"/>
</dbReference>
<feature type="region of interest" description="Disordered" evidence="2">
    <location>
        <begin position="587"/>
        <end position="630"/>
    </location>
</feature>
<feature type="coiled-coil region" evidence="1">
    <location>
        <begin position="916"/>
        <end position="953"/>
    </location>
</feature>
<keyword evidence="1" id="KW-0175">Coiled coil</keyword>
<feature type="region of interest" description="Disordered" evidence="2">
    <location>
        <begin position="728"/>
        <end position="748"/>
    </location>
</feature>
<dbReference type="AlphaFoldDB" id="A0A4Y1RBT1"/>
<name>A0A4Y1RBT1_PRUDU</name>
<accession>A0A4Y1RBT1</accession>
<sequence length="1012" mass="112662">MSSPRSRAPSSSASIPPDYITGSGIDAHAIEVRSKLHPFAQKNLDENVLHLFENTLVLGPHWFGPVPTEVAELLRKDAEAPLCFESTSALASHSWVSKHLSRSFPSSEVRNSPVKWADWIDRLLPRYGGHWRRAGIYDAVLLSKQSINRDENLLAAALCFWNSASNTFDFRVGPMAPTLLDMAQIFGFRPHGRPVDAVGDYHRRKNQEKVATPFTISPATINQNCSFSNYLKKFSAEKDKDQQHMLFLLYWLNRFVFPNRSSAVLLEYRHLAEALHNHTDVGLGPTVLAHLFKNLHTATLENPLNLSAPGAFWMIQIWLQVYFPELRFPDVVLPENQVLALPLISAEVPKRSLEEYLMLFRHCTKRSAAQWQVVIRRTYPWFQAGFRLFEREPEEENARTDFRKKFLSITLPRDLPHGGGKPPNYHLGAEVYHPNFCARQLGCPQLIPLKSYRSCNRASSWRDADDLEVHKDARCAVNKISNSTDALYPSWEPNSCSSPDFDAWWHARFQNLPASVTALKVLFDGWENWLVFADGEARAHMIQTIKDINAQTIEDPSLTKNVGGQSVQAGEVIVSSVIAAGDLELPSADEEDDIGAEQTPVEAVPSGRKKRKGAGIPAGSPSPPPTKLKKLKKKGEVEYFTAEEAAAIPVSPSGTDDELREAFEEVEQEKELQELEEVSQKKVAGSEDDDEIPAEVIAESIALAQKQQKGPSAELTSSELALFEDAEAEHSTAVPEAEDQMEPSASDPVDQAELTVVVPGAEVGTTAAAPVVVMPIYSFPGSSATASFADPELEEFEAMDLDAQLDKLEKLSSPPSKAKPRAVQEAMERLKIWQSSELDFDEDTGALDQLMKDLDLLHRQNMAPRPILEMGLSLARDVLNLHDRYEDLKPTFKTSEFCKATHEANLADFAKQKAELDQMVAGYKEAKATADKLEKQIEELQKQLAECREVQNRLGTGLSSKTKATFLVQSMIAASRPALDIAEASIHQGVLLQKELTVKKANLQETLRKLGF</sequence>
<gene>
    <name evidence="4" type="ORF">Prudu_011898</name>
</gene>
<organism evidence="4">
    <name type="scientific">Prunus dulcis</name>
    <name type="common">Almond</name>
    <name type="synonym">Amygdalus dulcis</name>
    <dbReference type="NCBI Taxonomy" id="3755"/>
    <lineage>
        <taxon>Eukaryota</taxon>
        <taxon>Viridiplantae</taxon>
        <taxon>Streptophyta</taxon>
        <taxon>Embryophyta</taxon>
        <taxon>Tracheophyta</taxon>
        <taxon>Spermatophyta</taxon>
        <taxon>Magnoliopsida</taxon>
        <taxon>eudicotyledons</taxon>
        <taxon>Gunneridae</taxon>
        <taxon>Pentapetalae</taxon>
        <taxon>rosids</taxon>
        <taxon>fabids</taxon>
        <taxon>Rosales</taxon>
        <taxon>Rosaceae</taxon>
        <taxon>Amygdaloideae</taxon>
        <taxon>Amygdaleae</taxon>
        <taxon>Prunus</taxon>
    </lineage>
</organism>
<proteinExistence type="predicted"/>
<evidence type="ECO:0000313" key="4">
    <source>
        <dbReference type="EMBL" id="BBH01592.1"/>
    </source>
</evidence>
<dbReference type="GO" id="GO:0010073">
    <property type="term" value="P:meristem maintenance"/>
    <property type="evidence" value="ECO:0007669"/>
    <property type="project" value="InterPro"/>
</dbReference>
<protein>
    <submittedName>
        <fullName evidence="4">Autoinhibited Ca2+-ATPase 11</fullName>
    </submittedName>
</protein>
<evidence type="ECO:0000256" key="2">
    <source>
        <dbReference type="SAM" id="MobiDB-lite"/>
    </source>
</evidence>
<evidence type="ECO:0000256" key="1">
    <source>
        <dbReference type="SAM" id="Coils"/>
    </source>
</evidence>
<reference evidence="4" key="1">
    <citation type="journal article" date="2019" name="Science">
        <title>Mutation of a bHLH transcription factor allowed almond domestication.</title>
        <authorList>
            <person name="Sanchez-Perez R."/>
            <person name="Pavan S."/>
            <person name="Mazzeo R."/>
            <person name="Moldovan C."/>
            <person name="Aiese Cigliano R."/>
            <person name="Del Cueto J."/>
            <person name="Ricciardi F."/>
            <person name="Lotti C."/>
            <person name="Ricciardi L."/>
            <person name="Dicenta F."/>
            <person name="Lopez-Marques R.L."/>
            <person name="Lindberg Moller B."/>
        </authorList>
    </citation>
    <scope>NUCLEOTIDE SEQUENCE</scope>
</reference>
<feature type="domain" description="Aminotransferase-like plant mobile" evidence="3">
    <location>
        <begin position="135"/>
        <end position="328"/>
    </location>
</feature>
<dbReference type="EMBL" id="AP019300">
    <property type="protein sequence ID" value="BBH01592.1"/>
    <property type="molecule type" value="Genomic_DNA"/>
</dbReference>
<dbReference type="PANTHER" id="PTHR46033:SF65">
    <property type="entry name" value="AMINOTRANSFERASE-LIKE PLANT MOBILE DOMAIN-CONTAINING PROTEIN"/>
    <property type="match status" value="1"/>
</dbReference>
<dbReference type="Pfam" id="PF10536">
    <property type="entry name" value="PMD"/>
    <property type="match status" value="1"/>
</dbReference>
<dbReference type="InterPro" id="IPR019557">
    <property type="entry name" value="AminoTfrase-like_pln_mobile"/>
</dbReference>
<evidence type="ECO:0000259" key="3">
    <source>
        <dbReference type="Pfam" id="PF10536"/>
    </source>
</evidence>